<comment type="caution">
    <text evidence="1">The sequence shown here is derived from an EMBL/GenBank/DDBJ whole genome shotgun (WGS) entry which is preliminary data.</text>
</comment>
<keyword evidence="2" id="KW-1185">Reference proteome</keyword>
<proteinExistence type="predicted"/>
<sequence length="47" mass="5241">MSMNDPTGILLTFLFLEHVSNIAYNITNGDCTSVKDQPLVMEVIRKA</sequence>
<accession>A0ACC0X4F3</accession>
<evidence type="ECO:0000313" key="1">
    <source>
        <dbReference type="EMBL" id="KAJ0010298.1"/>
    </source>
</evidence>
<reference evidence="2" key="1">
    <citation type="journal article" date="2023" name="G3 (Bethesda)">
        <title>Genome assembly and association tests identify interacting loci associated with vigor, precocity, and sex in interspecific pistachio rootstocks.</title>
        <authorList>
            <person name="Palmer W."/>
            <person name="Jacygrad E."/>
            <person name="Sagayaradj S."/>
            <person name="Cavanaugh K."/>
            <person name="Han R."/>
            <person name="Bertier L."/>
            <person name="Beede B."/>
            <person name="Kafkas S."/>
            <person name="Golino D."/>
            <person name="Preece J."/>
            <person name="Michelmore R."/>
        </authorList>
    </citation>
    <scope>NUCLEOTIDE SEQUENCE [LARGE SCALE GENOMIC DNA]</scope>
</reference>
<evidence type="ECO:0000313" key="2">
    <source>
        <dbReference type="Proteomes" id="UP001163603"/>
    </source>
</evidence>
<protein>
    <submittedName>
        <fullName evidence="1">Uncharacterized protein</fullName>
    </submittedName>
</protein>
<gene>
    <name evidence="1" type="ORF">Pint_34768</name>
</gene>
<dbReference type="EMBL" id="CM047749">
    <property type="protein sequence ID" value="KAJ0010298.1"/>
    <property type="molecule type" value="Genomic_DNA"/>
</dbReference>
<organism evidence="1 2">
    <name type="scientific">Pistacia integerrima</name>
    <dbReference type="NCBI Taxonomy" id="434235"/>
    <lineage>
        <taxon>Eukaryota</taxon>
        <taxon>Viridiplantae</taxon>
        <taxon>Streptophyta</taxon>
        <taxon>Embryophyta</taxon>
        <taxon>Tracheophyta</taxon>
        <taxon>Spermatophyta</taxon>
        <taxon>Magnoliopsida</taxon>
        <taxon>eudicotyledons</taxon>
        <taxon>Gunneridae</taxon>
        <taxon>Pentapetalae</taxon>
        <taxon>rosids</taxon>
        <taxon>malvids</taxon>
        <taxon>Sapindales</taxon>
        <taxon>Anacardiaceae</taxon>
        <taxon>Pistacia</taxon>
    </lineage>
</organism>
<dbReference type="Proteomes" id="UP001163603">
    <property type="component" value="Chromosome 14"/>
</dbReference>
<name>A0ACC0X4F3_9ROSI</name>